<dbReference type="AlphaFoldDB" id="A0A814TDE0"/>
<keyword evidence="4" id="KW-1185">Reference proteome</keyword>
<dbReference type="OrthoDB" id="9972657at2759"/>
<name>A0A814TDE0_9BILA</name>
<organism evidence="3 4">
    <name type="scientific">Brachionus calyciflorus</name>
    <dbReference type="NCBI Taxonomy" id="104777"/>
    <lineage>
        <taxon>Eukaryota</taxon>
        <taxon>Metazoa</taxon>
        <taxon>Spiralia</taxon>
        <taxon>Gnathifera</taxon>
        <taxon>Rotifera</taxon>
        <taxon>Eurotatoria</taxon>
        <taxon>Monogononta</taxon>
        <taxon>Pseudotrocha</taxon>
        <taxon>Ploima</taxon>
        <taxon>Brachionidae</taxon>
        <taxon>Brachionus</taxon>
    </lineage>
</organism>
<evidence type="ECO:0000256" key="2">
    <source>
        <dbReference type="ARBA" id="ARBA00022840"/>
    </source>
</evidence>
<gene>
    <name evidence="3" type="ORF">OXX778_LOCUS23519</name>
</gene>
<dbReference type="GO" id="GO:0005524">
    <property type="term" value="F:ATP binding"/>
    <property type="evidence" value="ECO:0007669"/>
    <property type="project" value="UniProtKB-KW"/>
</dbReference>
<keyword evidence="2" id="KW-0067">ATP-binding</keyword>
<sequence length="45" mass="5348">ISKLYQTPQCVIFPERTIEECTELNKNKSENEQYSEEVLKALNMR</sequence>
<dbReference type="InterPro" id="IPR013641">
    <property type="entry name" value="KTI12/PSTK"/>
</dbReference>
<feature type="non-terminal residue" evidence="3">
    <location>
        <position position="45"/>
    </location>
</feature>
<keyword evidence="1" id="KW-0547">Nucleotide-binding</keyword>
<evidence type="ECO:0000256" key="1">
    <source>
        <dbReference type="ARBA" id="ARBA00022741"/>
    </source>
</evidence>
<evidence type="ECO:0000313" key="3">
    <source>
        <dbReference type="EMBL" id="CAF1158014.1"/>
    </source>
</evidence>
<dbReference type="Pfam" id="PF08433">
    <property type="entry name" value="KTI12"/>
    <property type="match status" value="1"/>
</dbReference>
<evidence type="ECO:0000313" key="4">
    <source>
        <dbReference type="Proteomes" id="UP000663879"/>
    </source>
</evidence>
<accession>A0A814TDE0</accession>
<feature type="non-terminal residue" evidence="3">
    <location>
        <position position="1"/>
    </location>
</feature>
<protein>
    <submittedName>
        <fullName evidence="3">Uncharacterized protein</fullName>
    </submittedName>
</protein>
<comment type="caution">
    <text evidence="3">The sequence shown here is derived from an EMBL/GenBank/DDBJ whole genome shotgun (WGS) entry which is preliminary data.</text>
</comment>
<reference evidence="3" key="1">
    <citation type="submission" date="2021-02" db="EMBL/GenBank/DDBJ databases">
        <authorList>
            <person name="Nowell W R."/>
        </authorList>
    </citation>
    <scope>NUCLEOTIDE SEQUENCE</scope>
    <source>
        <strain evidence="3">Ploen Becks lab</strain>
    </source>
</reference>
<dbReference type="Proteomes" id="UP000663879">
    <property type="component" value="Unassembled WGS sequence"/>
</dbReference>
<dbReference type="EMBL" id="CAJNOC010013310">
    <property type="protein sequence ID" value="CAF1158014.1"/>
    <property type="molecule type" value="Genomic_DNA"/>
</dbReference>
<proteinExistence type="predicted"/>